<dbReference type="Gene3D" id="1.20.140.40">
    <property type="entry name" value="Invertase/pectin methylesterase inhibitor family protein"/>
    <property type="match status" value="1"/>
</dbReference>
<dbReference type="PROSITE" id="PS00800">
    <property type="entry name" value="PECTINESTERASE_1"/>
    <property type="match status" value="1"/>
</dbReference>
<dbReference type="SUPFAM" id="SSF101148">
    <property type="entry name" value="Plant invertase/pectin methylesterase inhibitor"/>
    <property type="match status" value="1"/>
</dbReference>
<keyword evidence="12" id="KW-0964">Secreted</keyword>
<dbReference type="CDD" id="cd15798">
    <property type="entry name" value="PMEI-like_3"/>
    <property type="match status" value="1"/>
</dbReference>
<evidence type="ECO:0000256" key="2">
    <source>
        <dbReference type="ARBA" id="ARBA00005184"/>
    </source>
</evidence>
<keyword evidence="10" id="KW-0325">Glycoprotein</keyword>
<dbReference type="GO" id="GO:0004857">
    <property type="term" value="F:enzyme inhibitor activity"/>
    <property type="evidence" value="ECO:0007669"/>
    <property type="project" value="InterPro"/>
</dbReference>
<feature type="active site" evidence="11">
    <location>
        <position position="417"/>
    </location>
</feature>
<proteinExistence type="inferred from homology"/>
<keyword evidence="7 12" id="KW-0378">Hydrolase</keyword>
<dbReference type="InterPro" id="IPR006501">
    <property type="entry name" value="Pectinesterase_inhib_dom"/>
</dbReference>
<dbReference type="EMBL" id="JAPFFK010000016">
    <property type="protein sequence ID" value="KAJ6706186.1"/>
    <property type="molecule type" value="Genomic_DNA"/>
</dbReference>
<dbReference type="InterPro" id="IPR018040">
    <property type="entry name" value="Pectinesterase_Tyr_AS"/>
</dbReference>
<keyword evidence="13" id="KW-0472">Membrane</keyword>
<dbReference type="InterPro" id="IPR000070">
    <property type="entry name" value="Pectinesterase_cat"/>
</dbReference>
<dbReference type="InterPro" id="IPR012334">
    <property type="entry name" value="Pectin_lyas_fold"/>
</dbReference>
<dbReference type="Proteomes" id="UP001151532">
    <property type="component" value="Chromosome 3"/>
</dbReference>
<comment type="pathway">
    <text evidence="2 12">Glycan metabolism; pectin degradation; 2-dehydro-3-deoxy-D-gluconate from pectin: step 1/5.</text>
</comment>
<comment type="function">
    <text evidence="12">Acts in the modification of cell walls via demethylesterification of cell wall pectin.</text>
</comment>
<dbReference type="FunFam" id="2.160.20.10:FF:000001">
    <property type="entry name" value="Pectinesterase"/>
    <property type="match status" value="1"/>
</dbReference>
<dbReference type="Gene3D" id="2.160.20.10">
    <property type="entry name" value="Single-stranded right-handed beta-helix, Pectin lyase-like"/>
    <property type="match status" value="1"/>
</dbReference>
<reference evidence="15" key="1">
    <citation type="submission" date="2022-11" db="EMBL/GenBank/DDBJ databases">
        <authorList>
            <person name="Hyden B.L."/>
            <person name="Feng K."/>
            <person name="Yates T."/>
            <person name="Jawdy S."/>
            <person name="Smart L.B."/>
            <person name="Muchero W."/>
        </authorList>
    </citation>
    <scope>NUCLEOTIDE SEQUENCE</scope>
    <source>
        <tissue evidence="15">Shoot tip</tissue>
    </source>
</reference>
<dbReference type="GO" id="GO:0030599">
    <property type="term" value="F:pectinesterase activity"/>
    <property type="evidence" value="ECO:0007669"/>
    <property type="project" value="UniProtKB-UniRule"/>
</dbReference>
<keyword evidence="16" id="KW-1185">Reference proteome</keyword>
<organism evidence="15 16">
    <name type="scientific">Salix purpurea</name>
    <name type="common">Purple osier willow</name>
    <dbReference type="NCBI Taxonomy" id="77065"/>
    <lineage>
        <taxon>Eukaryota</taxon>
        <taxon>Viridiplantae</taxon>
        <taxon>Streptophyta</taxon>
        <taxon>Embryophyta</taxon>
        <taxon>Tracheophyta</taxon>
        <taxon>Spermatophyta</taxon>
        <taxon>Magnoliopsida</taxon>
        <taxon>eudicotyledons</taxon>
        <taxon>Gunneridae</taxon>
        <taxon>Pentapetalae</taxon>
        <taxon>rosids</taxon>
        <taxon>fabids</taxon>
        <taxon>Malpighiales</taxon>
        <taxon>Salicaceae</taxon>
        <taxon>Saliceae</taxon>
        <taxon>Salix</taxon>
    </lineage>
</organism>
<evidence type="ECO:0000256" key="4">
    <source>
        <dbReference type="ARBA" id="ARBA00007786"/>
    </source>
</evidence>
<dbReference type="InterPro" id="IPR033131">
    <property type="entry name" value="Pectinesterase_Asp_AS"/>
</dbReference>
<evidence type="ECO:0000256" key="9">
    <source>
        <dbReference type="ARBA" id="ARBA00023157"/>
    </source>
</evidence>
<feature type="domain" description="Pectinesterase inhibitor" evidence="14">
    <location>
        <begin position="58"/>
        <end position="217"/>
    </location>
</feature>
<evidence type="ECO:0000256" key="11">
    <source>
        <dbReference type="PROSITE-ProRule" id="PRU10040"/>
    </source>
</evidence>
<dbReference type="SMART" id="SM00856">
    <property type="entry name" value="PMEI"/>
    <property type="match status" value="1"/>
</dbReference>
<comment type="catalytic activity">
    <reaction evidence="12">
        <text>[(1-&gt;4)-alpha-D-galacturonosyl methyl ester](n) + n H2O = [(1-&gt;4)-alpha-D-galacturonosyl](n) + n methanol + n H(+)</text>
        <dbReference type="Rhea" id="RHEA:22380"/>
        <dbReference type="Rhea" id="RHEA-COMP:14570"/>
        <dbReference type="Rhea" id="RHEA-COMP:14573"/>
        <dbReference type="ChEBI" id="CHEBI:15377"/>
        <dbReference type="ChEBI" id="CHEBI:15378"/>
        <dbReference type="ChEBI" id="CHEBI:17790"/>
        <dbReference type="ChEBI" id="CHEBI:140522"/>
        <dbReference type="ChEBI" id="CHEBI:140523"/>
        <dbReference type="EC" id="3.1.1.11"/>
    </reaction>
</comment>
<reference evidence="15" key="2">
    <citation type="journal article" date="2023" name="Int. J. Mol. Sci.">
        <title>De Novo Assembly and Annotation of 11 Diverse Shrub Willow (Salix) Genomes Reveals Novel Gene Organization in Sex-Linked Regions.</title>
        <authorList>
            <person name="Hyden B."/>
            <person name="Feng K."/>
            <person name="Yates T.B."/>
            <person name="Jawdy S."/>
            <person name="Cereghino C."/>
            <person name="Smart L.B."/>
            <person name="Muchero W."/>
        </authorList>
    </citation>
    <scope>NUCLEOTIDE SEQUENCE</scope>
    <source>
        <tissue evidence="15">Shoot tip</tissue>
    </source>
</reference>
<keyword evidence="8 12" id="KW-0063">Aspartyl esterase</keyword>
<dbReference type="AlphaFoldDB" id="A0A9Q0QGF6"/>
<dbReference type="PANTHER" id="PTHR31707">
    <property type="entry name" value="PECTINESTERASE"/>
    <property type="match status" value="1"/>
</dbReference>
<evidence type="ECO:0000256" key="8">
    <source>
        <dbReference type="ARBA" id="ARBA00023085"/>
    </source>
</evidence>
<evidence type="ECO:0000256" key="5">
    <source>
        <dbReference type="ARBA" id="ARBA00013229"/>
    </source>
</evidence>
<comment type="similarity">
    <text evidence="3">In the N-terminal section; belongs to the PMEI family.</text>
</comment>
<dbReference type="InterPro" id="IPR035513">
    <property type="entry name" value="Invertase/methylesterase_inhib"/>
</dbReference>
<protein>
    <recommendedName>
        <fullName evidence="5 12">Pectinesterase</fullName>
        <ecNumber evidence="5 12">3.1.1.11</ecNumber>
    </recommendedName>
</protein>
<dbReference type="FunFam" id="1.20.140.40:FF:000010">
    <property type="entry name" value="Pectinesterase"/>
    <property type="match status" value="1"/>
</dbReference>
<keyword evidence="13" id="KW-0812">Transmembrane</keyword>
<evidence type="ECO:0000256" key="13">
    <source>
        <dbReference type="SAM" id="Phobius"/>
    </source>
</evidence>
<sequence length="579" mass="63115">MTQDKRNLTGISDSGKHISIFKKNKKLFLVVFASLLLVTAIIAIVTGVNSHKSSKNEGTHAIVKSSCSSTRYPELCYSAVVAVPGATSNLASQKDVIELSINLTAKAVQHNFFTVEKLMATKKLTKREKIALHDCLENIDETLDELHEALEDLNEYPKKKSLTKHADDLKTLLSSAITNQVTCLDGFSHDKADKKVRKALLKGQIHAEKMCCNVLAMIKNMTDTDVANELKTTSRKLAQEKDSDESGWPEWMSVADRRLLQSSSVTPDVVVAADGSGNYKTVSAAVAAAPKKSSTRYIIRIKAGVYRENVDVTKEMTNIMFMGDGRKTTIITASRNVVDGSTTFNSATVAAVGQGFLARGITFQNTAGPSKHQAVALRVGSDLSAFYECDMLAYQDTLYVHSNRQFFINCLVAGTVDFIFGNAAAVLQDCDIHARRPNSGQKNMVTAQGRTDPNQNTGIVIQKSRIGATSDLLPVKSSFPTYLGRPWKEYSRTVIMQSSITDVIHPAGWFEWSGSFALSTLYYAEYQNSGAGAGTSGRVTWKGYRVLTSAAEAQGFTPGNFIAGSSWLRSTTFPFSLGL</sequence>
<accession>A0A9Q0QGF6</accession>
<keyword evidence="9" id="KW-1015">Disulfide bond</keyword>
<name>A0A9Q0QGF6_SALPP</name>
<dbReference type="EC" id="3.1.1.11" evidence="5 12"/>
<evidence type="ECO:0000256" key="7">
    <source>
        <dbReference type="ARBA" id="ARBA00022801"/>
    </source>
</evidence>
<feature type="transmembrane region" description="Helical" evidence="13">
    <location>
        <begin position="27"/>
        <end position="48"/>
    </location>
</feature>
<dbReference type="PROSITE" id="PS00503">
    <property type="entry name" value="PECTINESTERASE_2"/>
    <property type="match status" value="1"/>
</dbReference>
<dbReference type="NCBIfam" id="TIGR01614">
    <property type="entry name" value="PME_inhib"/>
    <property type="match status" value="1"/>
</dbReference>
<keyword evidence="12" id="KW-0961">Cell wall biogenesis/degradation</keyword>
<keyword evidence="13" id="KW-1133">Transmembrane helix</keyword>
<evidence type="ECO:0000256" key="12">
    <source>
        <dbReference type="RuleBase" id="RU000589"/>
    </source>
</evidence>
<keyword evidence="6 12" id="KW-0134">Cell wall</keyword>
<dbReference type="GO" id="GO:0042545">
    <property type="term" value="P:cell wall modification"/>
    <property type="evidence" value="ECO:0007669"/>
    <property type="project" value="UniProtKB-UniRule"/>
</dbReference>
<comment type="caution">
    <text evidence="15">The sequence shown here is derived from an EMBL/GenBank/DDBJ whole genome shotgun (WGS) entry which is preliminary data.</text>
</comment>
<dbReference type="GO" id="GO:0045490">
    <property type="term" value="P:pectin catabolic process"/>
    <property type="evidence" value="ECO:0007669"/>
    <property type="project" value="UniProtKB-UniRule"/>
</dbReference>
<evidence type="ECO:0000313" key="16">
    <source>
        <dbReference type="Proteomes" id="UP001151532"/>
    </source>
</evidence>
<dbReference type="InterPro" id="IPR011050">
    <property type="entry name" value="Pectin_lyase_fold/virulence"/>
</dbReference>
<gene>
    <name evidence="15" type="ORF">OIU79_010772</name>
</gene>
<evidence type="ECO:0000256" key="6">
    <source>
        <dbReference type="ARBA" id="ARBA00022512"/>
    </source>
</evidence>
<dbReference type="SUPFAM" id="SSF51126">
    <property type="entry name" value="Pectin lyase-like"/>
    <property type="match status" value="1"/>
</dbReference>
<evidence type="ECO:0000256" key="10">
    <source>
        <dbReference type="ARBA" id="ARBA00023180"/>
    </source>
</evidence>
<dbReference type="Pfam" id="PF04043">
    <property type="entry name" value="PMEI"/>
    <property type="match status" value="1"/>
</dbReference>
<evidence type="ECO:0000259" key="14">
    <source>
        <dbReference type="SMART" id="SM00856"/>
    </source>
</evidence>
<comment type="subcellular location">
    <subcellularLocation>
        <location evidence="1 12">Secreted</location>
        <location evidence="1 12">Cell wall</location>
    </subcellularLocation>
</comment>
<evidence type="ECO:0000256" key="3">
    <source>
        <dbReference type="ARBA" id="ARBA00006027"/>
    </source>
</evidence>
<evidence type="ECO:0000256" key="1">
    <source>
        <dbReference type="ARBA" id="ARBA00004191"/>
    </source>
</evidence>
<dbReference type="Pfam" id="PF01095">
    <property type="entry name" value="Pectinesterase"/>
    <property type="match status" value="1"/>
</dbReference>
<evidence type="ECO:0000313" key="15">
    <source>
        <dbReference type="EMBL" id="KAJ6706186.1"/>
    </source>
</evidence>
<comment type="similarity">
    <text evidence="4">In the C-terminal section; belongs to the pectinesterase family.</text>
</comment>
<dbReference type="OrthoDB" id="2019149at2759"/>